<protein>
    <submittedName>
        <fullName evidence="2">Capsular polysaccharide biosynthesis protein</fullName>
    </submittedName>
</protein>
<dbReference type="AlphaFoldDB" id="A0A449IRU5"/>
<feature type="transmembrane region" description="Helical" evidence="1">
    <location>
        <begin position="180"/>
        <end position="201"/>
    </location>
</feature>
<name>A0A449IRU5_PSEFR</name>
<dbReference type="EMBL" id="CAACYJ010000040">
    <property type="protein sequence ID" value="VFB22171.1"/>
    <property type="molecule type" value="Genomic_DNA"/>
</dbReference>
<dbReference type="Proteomes" id="UP000330809">
    <property type="component" value="Unassembled WGS sequence"/>
</dbReference>
<evidence type="ECO:0000313" key="3">
    <source>
        <dbReference type="Proteomes" id="UP000330809"/>
    </source>
</evidence>
<keyword evidence="1" id="KW-1133">Transmembrane helix</keyword>
<proteinExistence type="predicted"/>
<accession>A0A449IRU5</accession>
<feature type="transmembrane region" description="Helical" evidence="1">
    <location>
        <begin position="26"/>
        <end position="44"/>
    </location>
</feature>
<dbReference type="RefSeq" id="WP_133145068.1">
    <property type="nucleotide sequence ID" value="NZ_CAACYJ010000040.1"/>
</dbReference>
<reference evidence="2 3" key="1">
    <citation type="submission" date="2019-02" db="EMBL/GenBank/DDBJ databases">
        <authorList>
            <consortium name="Pathogen Informatics"/>
        </authorList>
    </citation>
    <scope>NUCLEOTIDE SEQUENCE [LARGE SCALE GENOMIC DNA]</scope>
    <source>
        <strain evidence="2 3">3012STDY7103891</strain>
    </source>
</reference>
<evidence type="ECO:0000256" key="1">
    <source>
        <dbReference type="SAM" id="Phobius"/>
    </source>
</evidence>
<keyword evidence="1" id="KW-0812">Transmembrane</keyword>
<organism evidence="2 3">
    <name type="scientific">Pseudomonas fragi</name>
    <dbReference type="NCBI Taxonomy" id="296"/>
    <lineage>
        <taxon>Bacteria</taxon>
        <taxon>Pseudomonadati</taxon>
        <taxon>Pseudomonadota</taxon>
        <taxon>Gammaproteobacteria</taxon>
        <taxon>Pseudomonadales</taxon>
        <taxon>Pseudomonadaceae</taxon>
        <taxon>Pseudomonas</taxon>
    </lineage>
</organism>
<sequence length="216" mass="24301">MNKINSSGADIDLFNVYNFFCRQFKYMLAIFIVVLVFGLVYAFTRPTLFLSSSNITIGKSVSLDSNSKSLLDSPQAIAYRYSGDVNVTPVKDTDIVKISSLARSNIQSEKNVRVVIDEIMHNQGEIYKEQEKKLIKYIEIFRIDNSINEKFSNLLHVASTSSSARATDIVTNVLPYSGKIRVNIAIAILLGFFLALLAGFVRDCKRIKKEQVLIKN</sequence>
<gene>
    <name evidence="2" type="ORF">NCTC10754_04857</name>
</gene>
<keyword evidence="1" id="KW-0472">Membrane</keyword>
<evidence type="ECO:0000313" key="2">
    <source>
        <dbReference type="EMBL" id="VFB22171.1"/>
    </source>
</evidence>